<proteinExistence type="predicted"/>
<sequence>MEKMSSLACEVCGGRLEAFNQGSAQGLKCVNCDWSLVTTQIPEIRVDEQEYYVLCDGGFKSVAHIRAVAEVSGLNFLEARKALKGGRFVVFSGQAVDVLRVKDILGSAGVRYSIEPDFRWG</sequence>
<dbReference type="RefSeq" id="WP_172434836.1">
    <property type="nucleotide sequence ID" value="NZ_AP022642.1"/>
</dbReference>
<dbReference type="Proteomes" id="UP000501237">
    <property type="component" value="Chromosome"/>
</dbReference>
<dbReference type="EMBL" id="AP022642">
    <property type="protein sequence ID" value="BCA31180.1"/>
    <property type="molecule type" value="Genomic_DNA"/>
</dbReference>
<dbReference type="AlphaFoldDB" id="A0A679GVK7"/>
<accession>A0A679GVK7</accession>
<organism evidence="1 2">
    <name type="scientific">Metapseudomonas otitidis</name>
    <dbReference type="NCBI Taxonomy" id="319939"/>
    <lineage>
        <taxon>Bacteria</taxon>
        <taxon>Pseudomonadati</taxon>
        <taxon>Pseudomonadota</taxon>
        <taxon>Gammaproteobacteria</taxon>
        <taxon>Pseudomonadales</taxon>
        <taxon>Pseudomonadaceae</taxon>
        <taxon>Metapseudomonas</taxon>
    </lineage>
</organism>
<evidence type="ECO:0000313" key="2">
    <source>
        <dbReference type="Proteomes" id="UP000501237"/>
    </source>
</evidence>
<name>A0A679GVK7_9GAMM</name>
<dbReference type="GeneID" id="57400387"/>
<dbReference type="KEGG" id="poj:PtoMrB4_51570"/>
<gene>
    <name evidence="1" type="ORF">PtoMrB4_51570</name>
</gene>
<protein>
    <submittedName>
        <fullName evidence="1">Uncharacterized protein</fullName>
    </submittedName>
</protein>
<reference evidence="1 2" key="1">
    <citation type="journal article" date="2020" name="Microbiol. Resour. Announc.">
        <title>Complete genome sequence of Pseudomonas otitidis strain MrB4, isolated from Lake Biwa in Japan.</title>
        <authorList>
            <person name="Miyazaki K."/>
            <person name="Hase E."/>
            <person name="Maruya T."/>
        </authorList>
    </citation>
    <scope>NUCLEOTIDE SEQUENCE [LARGE SCALE GENOMIC DNA]</scope>
    <source>
        <strain evidence="1 2">MrB4</strain>
    </source>
</reference>
<evidence type="ECO:0000313" key="1">
    <source>
        <dbReference type="EMBL" id="BCA31180.1"/>
    </source>
</evidence>